<comment type="caution">
    <text evidence="9">The sequence shown here is derived from an EMBL/GenBank/DDBJ whole genome shotgun (WGS) entry which is preliminary data.</text>
</comment>
<dbReference type="GO" id="GO:0044718">
    <property type="term" value="P:siderophore transmembrane transport"/>
    <property type="evidence" value="ECO:0007669"/>
    <property type="project" value="TreeGrafter"/>
</dbReference>
<evidence type="ECO:0000259" key="8">
    <source>
        <dbReference type="Pfam" id="PF25183"/>
    </source>
</evidence>
<comment type="subcellular location">
    <subcellularLocation>
        <location evidence="1">Cell outer membrane</location>
        <topology evidence="1">Multi-pass membrane protein</topology>
    </subcellularLocation>
</comment>
<organism evidence="9 10">
    <name type="scientific">Arcticibacter svalbardensis MN12-7</name>
    <dbReference type="NCBI Taxonomy" id="1150600"/>
    <lineage>
        <taxon>Bacteria</taxon>
        <taxon>Pseudomonadati</taxon>
        <taxon>Bacteroidota</taxon>
        <taxon>Sphingobacteriia</taxon>
        <taxon>Sphingobacteriales</taxon>
        <taxon>Sphingobacteriaceae</taxon>
        <taxon>Arcticibacter</taxon>
    </lineage>
</organism>
<dbReference type="Pfam" id="PF13620">
    <property type="entry name" value="CarboxypepD_reg"/>
    <property type="match status" value="1"/>
</dbReference>
<dbReference type="PANTHER" id="PTHR30069">
    <property type="entry name" value="TONB-DEPENDENT OUTER MEMBRANE RECEPTOR"/>
    <property type="match status" value="1"/>
</dbReference>
<evidence type="ECO:0000313" key="10">
    <source>
        <dbReference type="Proteomes" id="UP000014174"/>
    </source>
</evidence>
<dbReference type="AlphaFoldDB" id="R9GWH1"/>
<dbReference type="InterPro" id="IPR036942">
    <property type="entry name" value="Beta-barrel_TonB_sf"/>
</dbReference>
<evidence type="ECO:0000256" key="3">
    <source>
        <dbReference type="ARBA" id="ARBA00022452"/>
    </source>
</evidence>
<keyword evidence="2" id="KW-0813">Transport</keyword>
<dbReference type="InterPro" id="IPR039426">
    <property type="entry name" value="TonB-dep_rcpt-like"/>
</dbReference>
<keyword evidence="3" id="KW-1134">Transmembrane beta strand</keyword>
<evidence type="ECO:0000256" key="2">
    <source>
        <dbReference type="ARBA" id="ARBA00022448"/>
    </source>
</evidence>
<feature type="chain" id="PRO_5004472363" evidence="7">
    <location>
        <begin position="25"/>
        <end position="1108"/>
    </location>
</feature>
<dbReference type="eggNOG" id="COG4771">
    <property type="taxonomic scope" value="Bacteria"/>
</dbReference>
<keyword evidence="7" id="KW-0732">Signal</keyword>
<dbReference type="EMBL" id="AQPN01000032">
    <property type="protein sequence ID" value="EOR96018.1"/>
    <property type="molecule type" value="Genomic_DNA"/>
</dbReference>
<dbReference type="GO" id="GO:0009279">
    <property type="term" value="C:cell outer membrane"/>
    <property type="evidence" value="ECO:0007669"/>
    <property type="project" value="UniProtKB-SubCell"/>
</dbReference>
<protein>
    <submittedName>
        <fullName evidence="9">TonB-dependent receptor</fullName>
    </submittedName>
</protein>
<dbReference type="SUPFAM" id="SSF56935">
    <property type="entry name" value="Porins"/>
    <property type="match status" value="1"/>
</dbReference>
<evidence type="ECO:0000256" key="7">
    <source>
        <dbReference type="SAM" id="SignalP"/>
    </source>
</evidence>
<dbReference type="Proteomes" id="UP000014174">
    <property type="component" value="Unassembled WGS sequence"/>
</dbReference>
<keyword evidence="4" id="KW-0812">Transmembrane</keyword>
<dbReference type="PATRIC" id="fig|1150600.3.peg.821"/>
<reference evidence="9 10" key="1">
    <citation type="journal article" date="2013" name="Genome Announc.">
        <title>Draft Genome Sequence of Arcticibacter svalbardensis Strain MN12-7T, a Member of the Family Sphingobacteriaceae Isolated from an Arctic Soil Sample.</title>
        <authorList>
            <person name="Shivaji S."/>
            <person name="Ara S."/>
            <person name="Prasad S."/>
            <person name="Manasa B.P."/>
            <person name="Begum Z."/>
            <person name="Singh A."/>
            <person name="Kumar Pinnaka A."/>
        </authorList>
    </citation>
    <scope>NUCLEOTIDE SEQUENCE [LARGE SCALE GENOMIC DNA]</scope>
    <source>
        <strain evidence="9 10">MN12-7</strain>
    </source>
</reference>
<dbReference type="PANTHER" id="PTHR30069:SF46">
    <property type="entry name" value="OAR PROTEIN"/>
    <property type="match status" value="1"/>
</dbReference>
<keyword evidence="9" id="KW-0675">Receptor</keyword>
<evidence type="ECO:0000256" key="5">
    <source>
        <dbReference type="ARBA" id="ARBA00023136"/>
    </source>
</evidence>
<feature type="domain" description="TonB-dependent transporter Oar-like beta-barrel" evidence="8">
    <location>
        <begin position="239"/>
        <end position="1054"/>
    </location>
</feature>
<dbReference type="Gene3D" id="2.60.40.1120">
    <property type="entry name" value="Carboxypeptidase-like, regulatory domain"/>
    <property type="match status" value="1"/>
</dbReference>
<dbReference type="OrthoDB" id="9768147at2"/>
<sequence>MKKNLLLYLLVTGLCFFISKQAVAQGVTTASVSGVVSDSQGQSIPGASVIVTHIPTGTLYSTMSRSDGRFNLPNLRVGGPYTFRVTYIGFKEFKREDLTLSIGQEQRIDARIQEDNTTLQEVTVTGNSGKVINSSRTGARETISRAQIESLPTISRSLTDFTKLTPSANGLSFGGRSGLYNNITVDGALFNNSFGLSGTLGGQTSSQPISLDAIDQIQVDIAPFDVRQGNFTGAGVNTVVKSGTNTFKATVYDYIRSTTLTGYKAGVTDIPETPFDYRQTGASFGGPIIQNKLFFFVSGEQERISQPPVTNYLAGRSGLSGANVSQVQASTLDDIANTLTTKYGYDPGPYENYNYDTYSDKATVKLDWNINSKNTLSAKYFYLKSYRNQPASNSGISNAGVGYGSTRAPGINTLPFYGSGYTINNNFNIGIVELNTRISNSMSNRLTFGYSALRDFRTSLGSGSLPMVDIGNGTSSAAGVVTTAATATATSFGYELYTAGNLLNTDIVQFSDDFTLYSGRHEFTLGTSFQSQSYENGFAPTYNGLYTYNSASDFINGLPAAAYTTRFSALSDGSFPFAKIKASIWSLYVQDKYSVTDNFKLTYGVRADYDAFPTTLDENPNAAALTFQQGVKVDPSKLPKNRIQVSPRIGFNWDVNADQTTQVRGGAGLFAGTVPFVWISNQASNNGLLFGSYTITKAATPTDSRLIFNPDVDANRPAAGSATANTSYELDVADPNLKYPKIFRTNLAVDQRLPWGIIGTLEGAYTKDLNAIYHQNLVLSDETTVLPGVEGQIRYASKNRTPAAAAATAANPGITGLYYMRNTKKGYSYFITAQLQKNFASGFYANVAYTHSGSKDVNDGGSTASSIWSGRPVAGDPNADVLSNSSYVQPNRVIASLSYRKEYLKNYATSVGIIFEAANNGAVSYVTSGDINNDGGTTNDLMFIPENKGDIILVPNAVTDLRTPDQLWTQLNNFIGQDSYLSKHRGQFAERNAGILPYFKRADLNITQDFFIQSGKTKNTLRISFDIINVGNFLNRDWGLYKTAFNGNNFGSATVLTYKGLDATTGKATYAFPYLDATNVIPIVNSTRNDVSQLSRWQGQLGIRYLFN</sequence>
<dbReference type="Pfam" id="PF25183">
    <property type="entry name" value="OMP_b-brl_4"/>
    <property type="match status" value="1"/>
</dbReference>
<keyword evidence="5" id="KW-0472">Membrane</keyword>
<proteinExistence type="predicted"/>
<feature type="signal peptide" evidence="7">
    <location>
        <begin position="1"/>
        <end position="24"/>
    </location>
</feature>
<dbReference type="InterPro" id="IPR008969">
    <property type="entry name" value="CarboxyPept-like_regulatory"/>
</dbReference>
<dbReference type="STRING" id="1150600.ADIARSV_0834"/>
<dbReference type="RefSeq" id="WP_016194079.1">
    <property type="nucleotide sequence ID" value="NZ_AQPN01000032.1"/>
</dbReference>
<dbReference type="InterPro" id="IPR057601">
    <property type="entry name" value="Oar-like_b-barrel"/>
</dbReference>
<keyword evidence="6" id="KW-0998">Cell outer membrane</keyword>
<dbReference type="Gene3D" id="2.40.170.20">
    <property type="entry name" value="TonB-dependent receptor, beta-barrel domain"/>
    <property type="match status" value="1"/>
</dbReference>
<evidence type="ECO:0000313" key="9">
    <source>
        <dbReference type="EMBL" id="EOR96018.1"/>
    </source>
</evidence>
<evidence type="ECO:0000256" key="6">
    <source>
        <dbReference type="ARBA" id="ARBA00023237"/>
    </source>
</evidence>
<name>R9GWH1_9SPHI</name>
<dbReference type="GO" id="GO:0015344">
    <property type="term" value="F:siderophore uptake transmembrane transporter activity"/>
    <property type="evidence" value="ECO:0007669"/>
    <property type="project" value="TreeGrafter"/>
</dbReference>
<keyword evidence="10" id="KW-1185">Reference proteome</keyword>
<dbReference type="SUPFAM" id="SSF49464">
    <property type="entry name" value="Carboxypeptidase regulatory domain-like"/>
    <property type="match status" value="1"/>
</dbReference>
<accession>R9GWH1</accession>
<gene>
    <name evidence="9" type="ORF">ADIARSV_0834</name>
</gene>
<evidence type="ECO:0000256" key="4">
    <source>
        <dbReference type="ARBA" id="ARBA00022692"/>
    </source>
</evidence>
<evidence type="ECO:0000256" key="1">
    <source>
        <dbReference type="ARBA" id="ARBA00004571"/>
    </source>
</evidence>